<organism evidence="1 2">
    <name type="scientific">Exophiala sideris</name>
    <dbReference type="NCBI Taxonomy" id="1016849"/>
    <lineage>
        <taxon>Eukaryota</taxon>
        <taxon>Fungi</taxon>
        <taxon>Dikarya</taxon>
        <taxon>Ascomycota</taxon>
        <taxon>Pezizomycotina</taxon>
        <taxon>Eurotiomycetes</taxon>
        <taxon>Chaetothyriomycetidae</taxon>
        <taxon>Chaetothyriales</taxon>
        <taxon>Herpotrichiellaceae</taxon>
        <taxon>Exophiala</taxon>
    </lineage>
</organism>
<dbReference type="Proteomes" id="UP001345691">
    <property type="component" value="Unassembled WGS sequence"/>
</dbReference>
<keyword evidence="2" id="KW-1185">Reference proteome</keyword>
<proteinExistence type="predicted"/>
<comment type="caution">
    <text evidence="1">The sequence shown here is derived from an EMBL/GenBank/DDBJ whole genome shotgun (WGS) entry which is preliminary data.</text>
</comment>
<reference evidence="1 2" key="1">
    <citation type="submission" date="2023-08" db="EMBL/GenBank/DDBJ databases">
        <title>Black Yeasts Isolated from many extreme environments.</title>
        <authorList>
            <person name="Coleine C."/>
            <person name="Stajich J.E."/>
            <person name="Selbmann L."/>
        </authorList>
    </citation>
    <scope>NUCLEOTIDE SEQUENCE [LARGE SCALE GENOMIC DNA]</scope>
    <source>
        <strain evidence="1 2">CCFEE 6328</strain>
    </source>
</reference>
<evidence type="ECO:0000313" key="2">
    <source>
        <dbReference type="Proteomes" id="UP001345691"/>
    </source>
</evidence>
<sequence length="115" mass="12880">MLKNGGFGFRLRAFTLTKFQPGFYQTFTREADDKTAASEAFERTDALGSISHDDGTAFMAAFKIYVRATLKARGKWSFNQNARGKQVNEEVSVGLLFCTEYIQSWSGCKEVDVVV</sequence>
<evidence type="ECO:0000313" key="1">
    <source>
        <dbReference type="EMBL" id="KAK5048805.1"/>
    </source>
</evidence>
<dbReference type="EMBL" id="JAVRRF010000051">
    <property type="protein sequence ID" value="KAK5048805.1"/>
    <property type="molecule type" value="Genomic_DNA"/>
</dbReference>
<name>A0ABR0IV63_9EURO</name>
<gene>
    <name evidence="1" type="ORF">LTR69_011268</name>
</gene>
<protein>
    <submittedName>
        <fullName evidence="1">Uncharacterized protein</fullName>
    </submittedName>
</protein>
<accession>A0ABR0IV63</accession>